<evidence type="ECO:0000256" key="1">
    <source>
        <dbReference type="ARBA" id="ARBA00022793"/>
    </source>
</evidence>
<keyword evidence="1" id="KW-0210">Decarboxylase</keyword>
<keyword evidence="2" id="KW-0456">Lyase</keyword>
<keyword evidence="5" id="KW-1185">Reference proteome</keyword>
<dbReference type="PANTHER" id="PTHR10067">
    <property type="entry name" value="PHOSPHATIDYLSERINE DECARBOXYLASE"/>
    <property type="match status" value="1"/>
</dbReference>
<dbReference type="EMBL" id="JARIHO010000005">
    <property type="protein sequence ID" value="KAJ7361202.1"/>
    <property type="molecule type" value="Genomic_DNA"/>
</dbReference>
<accession>A0AAD7AKG3</accession>
<dbReference type="GO" id="GO:0004609">
    <property type="term" value="F:phosphatidylserine decarboxylase activity"/>
    <property type="evidence" value="ECO:0007669"/>
    <property type="project" value="InterPro"/>
</dbReference>
<protein>
    <submittedName>
        <fullName evidence="4">Phosphatidylserine decarboxylase</fullName>
    </submittedName>
</protein>
<dbReference type="Pfam" id="PF02666">
    <property type="entry name" value="PS_Dcarbxylase"/>
    <property type="match status" value="1"/>
</dbReference>
<evidence type="ECO:0000313" key="5">
    <source>
        <dbReference type="Proteomes" id="UP001218218"/>
    </source>
</evidence>
<gene>
    <name evidence="4" type="ORF">DFH08DRAFT_843452</name>
</gene>
<comment type="caution">
    <text evidence="4">The sequence shown here is derived from an EMBL/GenBank/DDBJ whole genome shotgun (WGS) entry which is preliminary data.</text>
</comment>
<organism evidence="4 5">
    <name type="scientific">Mycena albidolilacea</name>
    <dbReference type="NCBI Taxonomy" id="1033008"/>
    <lineage>
        <taxon>Eukaryota</taxon>
        <taxon>Fungi</taxon>
        <taxon>Dikarya</taxon>
        <taxon>Basidiomycota</taxon>
        <taxon>Agaricomycotina</taxon>
        <taxon>Agaricomycetes</taxon>
        <taxon>Agaricomycetidae</taxon>
        <taxon>Agaricales</taxon>
        <taxon>Marasmiineae</taxon>
        <taxon>Mycenaceae</taxon>
        <taxon>Mycena</taxon>
    </lineage>
</organism>
<dbReference type="GO" id="GO:0006646">
    <property type="term" value="P:phosphatidylethanolamine biosynthetic process"/>
    <property type="evidence" value="ECO:0007669"/>
    <property type="project" value="TreeGrafter"/>
</dbReference>
<dbReference type="Proteomes" id="UP001218218">
    <property type="component" value="Unassembled WGS sequence"/>
</dbReference>
<dbReference type="Pfam" id="PF12588">
    <property type="entry name" value="PSDC"/>
    <property type="match status" value="1"/>
</dbReference>
<evidence type="ECO:0000259" key="3">
    <source>
        <dbReference type="Pfam" id="PF12588"/>
    </source>
</evidence>
<dbReference type="InterPro" id="IPR003817">
    <property type="entry name" value="PS_Dcarbxylase"/>
</dbReference>
<feature type="domain" description="L-tryptophan decarboxylase PsiD-like" evidence="3">
    <location>
        <begin position="47"/>
        <end position="170"/>
    </location>
</feature>
<evidence type="ECO:0000256" key="2">
    <source>
        <dbReference type="ARBA" id="ARBA00023239"/>
    </source>
</evidence>
<evidence type="ECO:0000313" key="4">
    <source>
        <dbReference type="EMBL" id="KAJ7361202.1"/>
    </source>
</evidence>
<name>A0AAD7AKG3_9AGAR</name>
<sequence>METNTRLTEHFRRTGWLATSEAALLQWIKDVVSEVLTGRRRNETLLPVIREFQTLIETNSELYMGFNQMFEQQPPSSLLAAIPNYQTMLKVFNKLIQEAPFYGPIGPPFYMILNAAMNTPGGWSAFLNDQLNAQFKRMFDVWAKFLVSPNSCYVLTSAPGGWFSSPALTALTENFDGLRFEQIFESDPNAEYWGYKSWDDFFVRTFQPGVRTLQAADNPNIINAACESQLYHIARNVQERDTFWLKGEPYSLLNMLNQDEAAPQFIGGTVFQGFLSVTGYHRWHAPVTGVVRKIVHVPGTYFVQSPATLGQSDNPYLRSLAFITSLTTRLLIFIEADDPRVGLMCFIAVGMTEVSTCEATVAEGKRVQRGDELGMFHFGGSTHVLVFRPQTNLQFFDNVDTPGDMVEVRGALAGVLDVPLVHVQQTLQSLSGSL</sequence>
<dbReference type="PANTHER" id="PTHR10067:SF9">
    <property type="entry name" value="PHOSPHATIDYLSERINE DECARBOXYLASE FAMILY PROTEIN (AFU_ORTHOLOGUE AFUA_7G01730)"/>
    <property type="match status" value="1"/>
</dbReference>
<proteinExistence type="predicted"/>
<dbReference type="AlphaFoldDB" id="A0AAD7AKG3"/>
<dbReference type="GO" id="GO:0005739">
    <property type="term" value="C:mitochondrion"/>
    <property type="evidence" value="ECO:0007669"/>
    <property type="project" value="TreeGrafter"/>
</dbReference>
<reference evidence="4" key="1">
    <citation type="submission" date="2023-03" db="EMBL/GenBank/DDBJ databases">
        <title>Massive genome expansion in bonnet fungi (Mycena s.s.) driven by repeated elements and novel gene families across ecological guilds.</title>
        <authorList>
            <consortium name="Lawrence Berkeley National Laboratory"/>
            <person name="Harder C.B."/>
            <person name="Miyauchi S."/>
            <person name="Viragh M."/>
            <person name="Kuo A."/>
            <person name="Thoen E."/>
            <person name="Andreopoulos B."/>
            <person name="Lu D."/>
            <person name="Skrede I."/>
            <person name="Drula E."/>
            <person name="Henrissat B."/>
            <person name="Morin E."/>
            <person name="Kohler A."/>
            <person name="Barry K."/>
            <person name="LaButti K."/>
            <person name="Morin E."/>
            <person name="Salamov A."/>
            <person name="Lipzen A."/>
            <person name="Mereny Z."/>
            <person name="Hegedus B."/>
            <person name="Baldrian P."/>
            <person name="Stursova M."/>
            <person name="Weitz H."/>
            <person name="Taylor A."/>
            <person name="Grigoriev I.V."/>
            <person name="Nagy L.G."/>
            <person name="Martin F."/>
            <person name="Kauserud H."/>
        </authorList>
    </citation>
    <scope>NUCLEOTIDE SEQUENCE</scope>
    <source>
        <strain evidence="4">CBHHK002</strain>
    </source>
</reference>
<dbReference type="InterPro" id="IPR022237">
    <property type="entry name" value="PsiD-like"/>
</dbReference>